<name>A0AAN8LRZ3_9TELE</name>
<keyword evidence="2" id="KW-1185">Reference proteome</keyword>
<protein>
    <submittedName>
        <fullName evidence="1">Uncharacterized protein</fullName>
    </submittedName>
</protein>
<reference evidence="1 2" key="1">
    <citation type="submission" date="2021-04" db="EMBL/GenBank/DDBJ databases">
        <authorList>
            <person name="De Guttry C."/>
            <person name="Zahm M."/>
            <person name="Klopp C."/>
            <person name="Cabau C."/>
            <person name="Louis A."/>
            <person name="Berthelot C."/>
            <person name="Parey E."/>
            <person name="Roest Crollius H."/>
            <person name="Montfort J."/>
            <person name="Robinson-Rechavi M."/>
            <person name="Bucao C."/>
            <person name="Bouchez O."/>
            <person name="Gislard M."/>
            <person name="Lluch J."/>
            <person name="Milhes M."/>
            <person name="Lampietro C."/>
            <person name="Lopez Roques C."/>
            <person name="Donnadieu C."/>
            <person name="Braasch I."/>
            <person name="Desvignes T."/>
            <person name="Postlethwait J."/>
            <person name="Bobe J."/>
            <person name="Wedekind C."/>
            <person name="Guiguen Y."/>
        </authorList>
    </citation>
    <scope>NUCLEOTIDE SEQUENCE [LARGE SCALE GENOMIC DNA]</scope>
    <source>
        <strain evidence="1">Cs_M1</strain>
        <tissue evidence="1">Blood</tissue>
    </source>
</reference>
<accession>A0AAN8LRZ3</accession>
<comment type="caution">
    <text evidence="1">The sequence shown here is derived from an EMBL/GenBank/DDBJ whole genome shotgun (WGS) entry which is preliminary data.</text>
</comment>
<evidence type="ECO:0000313" key="1">
    <source>
        <dbReference type="EMBL" id="KAK6314979.1"/>
    </source>
</evidence>
<sequence>MFTLVLRLSKWMLGVRVKYKDEKKQIFSHEPLTFNDFLEPVGGTAESQTRFWEGEFARGPRFGGMESHVTHYVIVNSSASCSVDGSSDSDVTVTLTQSTNRKREAEEDCAAKMIEDILHSKAGG</sequence>
<dbReference type="EMBL" id="JAGTTL010000012">
    <property type="protein sequence ID" value="KAK6314979.1"/>
    <property type="molecule type" value="Genomic_DNA"/>
</dbReference>
<gene>
    <name evidence="1" type="ORF">J4Q44_G00145080</name>
</gene>
<organism evidence="1 2">
    <name type="scientific">Coregonus suidteri</name>
    <dbReference type="NCBI Taxonomy" id="861788"/>
    <lineage>
        <taxon>Eukaryota</taxon>
        <taxon>Metazoa</taxon>
        <taxon>Chordata</taxon>
        <taxon>Craniata</taxon>
        <taxon>Vertebrata</taxon>
        <taxon>Euteleostomi</taxon>
        <taxon>Actinopterygii</taxon>
        <taxon>Neopterygii</taxon>
        <taxon>Teleostei</taxon>
        <taxon>Protacanthopterygii</taxon>
        <taxon>Salmoniformes</taxon>
        <taxon>Salmonidae</taxon>
        <taxon>Coregoninae</taxon>
        <taxon>Coregonus</taxon>
    </lineage>
</organism>
<dbReference type="AlphaFoldDB" id="A0AAN8LRZ3"/>
<evidence type="ECO:0000313" key="2">
    <source>
        <dbReference type="Proteomes" id="UP001356427"/>
    </source>
</evidence>
<dbReference type="Proteomes" id="UP001356427">
    <property type="component" value="Unassembled WGS sequence"/>
</dbReference>
<proteinExistence type="predicted"/>